<dbReference type="Proteomes" id="UP000000940">
    <property type="component" value="Chromosome"/>
</dbReference>
<proteinExistence type="predicted"/>
<gene>
    <name evidence="1" type="ordered locus">Tnap_0466</name>
</gene>
<dbReference type="KEGG" id="tnp:Tnap_0466"/>
<evidence type="ECO:0000313" key="1">
    <source>
        <dbReference type="EMBL" id="ADA66562.1"/>
    </source>
</evidence>
<protein>
    <submittedName>
        <fullName evidence="1">Uncharacterized protein</fullName>
    </submittedName>
</protein>
<dbReference type="AlphaFoldDB" id="D2C6H6"/>
<name>D2C6H6_THEP2</name>
<dbReference type="EMBL" id="CP001839">
    <property type="protein sequence ID" value="ADA66562.1"/>
    <property type="molecule type" value="Genomic_DNA"/>
</dbReference>
<keyword evidence="2" id="KW-1185">Reference proteome</keyword>
<reference evidence="1 2" key="1">
    <citation type="submission" date="2009-12" db="EMBL/GenBank/DDBJ databases">
        <title>Complete sequence of Thermotoga petrophila RKU-1.</title>
        <authorList>
            <consortium name="US DOE Joint Genome Institute"/>
            <person name="Lucas S."/>
            <person name="Copeland A."/>
            <person name="Lapidus A."/>
            <person name="Glavina del Rio T."/>
            <person name="Dalin E."/>
            <person name="Tice H."/>
            <person name="Bruce D."/>
            <person name="Goodwin L."/>
            <person name="Pitluck S."/>
            <person name="Munk A.C."/>
            <person name="Brettin T."/>
            <person name="Detter J.C."/>
            <person name="Han C."/>
            <person name="Tapia R."/>
            <person name="Larimer F."/>
            <person name="Land M."/>
            <person name="Hauser L."/>
            <person name="Kyrpides N."/>
            <person name="Mikhailova N."/>
            <person name="Nelson K.E."/>
            <person name="Gogarten J.P."/>
            <person name="Noll K.M."/>
        </authorList>
    </citation>
    <scope>NUCLEOTIDE SEQUENCE [LARGE SCALE GENOMIC DNA]</scope>
    <source>
        <strain evidence="2">ATCC BAA-489 / DSM 13996 / JCM 10882 / RKU-10</strain>
    </source>
</reference>
<organism evidence="1 2">
    <name type="scientific">Thermotoga petrophila (strain ATCC BAA-489 / DSM 13996 / JCM 10882 / RKU-10)</name>
    <name type="common">Thermotoga naphthophila</name>
    <dbReference type="NCBI Taxonomy" id="590168"/>
    <lineage>
        <taxon>Bacteria</taxon>
        <taxon>Thermotogati</taxon>
        <taxon>Thermotogota</taxon>
        <taxon>Thermotogae</taxon>
        <taxon>Thermotogales</taxon>
        <taxon>Thermotogaceae</taxon>
        <taxon>Thermotoga</taxon>
    </lineage>
</organism>
<dbReference type="HOGENOM" id="CLU_1854291_0_0_0"/>
<sequence>MVKQKRETNMGRILVIKRSREVFYIDRKSIKSYLKISSSGKKYRVKIVLRDPRGKIFSDESEGPRTSRNLLKLIGEAVTEAFIRRHQRSRSRRKKVRFCSSHTLEEWKRKLANRCGSSGKRSSPERCFRGNRCSGKIVKNSAWGVFG</sequence>
<accession>D2C6H6</accession>
<evidence type="ECO:0000313" key="2">
    <source>
        <dbReference type="Proteomes" id="UP000000940"/>
    </source>
</evidence>